<evidence type="ECO:0000313" key="7">
    <source>
        <dbReference type="Proteomes" id="UP000070544"/>
    </source>
</evidence>
<evidence type="ECO:0000256" key="5">
    <source>
        <dbReference type="SAM" id="Phobius"/>
    </source>
</evidence>
<dbReference type="InterPro" id="IPR008521">
    <property type="entry name" value="Mg_trans_NIPA"/>
</dbReference>
<dbReference type="OrthoDB" id="6428174at2759"/>
<feature type="transmembrane region" description="Helical" evidence="5">
    <location>
        <begin position="49"/>
        <end position="67"/>
    </location>
</feature>
<keyword evidence="4 5" id="KW-0472">Membrane</keyword>
<dbReference type="GO" id="GO:0016020">
    <property type="term" value="C:membrane"/>
    <property type="evidence" value="ECO:0007669"/>
    <property type="project" value="UniProtKB-SubCell"/>
</dbReference>
<dbReference type="SUPFAM" id="SSF103481">
    <property type="entry name" value="Multidrug resistance efflux transporter EmrE"/>
    <property type="match status" value="1"/>
</dbReference>
<dbReference type="Pfam" id="PF05653">
    <property type="entry name" value="Mg_trans_NIPA"/>
    <property type="match status" value="1"/>
</dbReference>
<gene>
    <name evidence="6" type="ORF">M427DRAFT_102863</name>
</gene>
<evidence type="ECO:0000313" key="6">
    <source>
        <dbReference type="EMBL" id="KXS11007.1"/>
    </source>
</evidence>
<dbReference type="GO" id="GO:0015095">
    <property type="term" value="F:magnesium ion transmembrane transporter activity"/>
    <property type="evidence" value="ECO:0007669"/>
    <property type="project" value="InterPro"/>
</dbReference>
<dbReference type="Proteomes" id="UP000070544">
    <property type="component" value="Unassembled WGS sequence"/>
</dbReference>
<dbReference type="PANTHER" id="PTHR12570:SF85">
    <property type="entry name" value="DUF803 DOMAIN MEMBRANE PROTEIN (AFU_ORTHOLOGUE AFUA_1G15880)"/>
    <property type="match status" value="1"/>
</dbReference>
<protein>
    <submittedName>
        <fullName evidence="6">DUF803-domain-containing protein</fullName>
    </submittedName>
</protein>
<dbReference type="OMA" id="STWMPWF"/>
<dbReference type="AlphaFoldDB" id="A0A139A2J9"/>
<feature type="transmembrane region" description="Helical" evidence="5">
    <location>
        <begin position="204"/>
        <end position="222"/>
    </location>
</feature>
<accession>A0A139A2J9</accession>
<dbReference type="PANTHER" id="PTHR12570">
    <property type="match status" value="1"/>
</dbReference>
<comment type="subcellular location">
    <subcellularLocation>
        <location evidence="1">Membrane</location>
        <topology evidence="1">Multi-pass membrane protein</topology>
    </subcellularLocation>
</comment>
<dbReference type="EMBL" id="KQ965810">
    <property type="protein sequence ID" value="KXS11007.1"/>
    <property type="molecule type" value="Genomic_DNA"/>
</dbReference>
<evidence type="ECO:0000256" key="4">
    <source>
        <dbReference type="ARBA" id="ARBA00023136"/>
    </source>
</evidence>
<feature type="transmembrane region" description="Helical" evidence="5">
    <location>
        <begin position="101"/>
        <end position="121"/>
    </location>
</feature>
<keyword evidence="2 5" id="KW-0812">Transmembrane</keyword>
<feature type="non-terminal residue" evidence="6">
    <location>
        <position position="1"/>
    </location>
</feature>
<evidence type="ECO:0000256" key="1">
    <source>
        <dbReference type="ARBA" id="ARBA00004141"/>
    </source>
</evidence>
<name>A0A139A2J9_GONPJ</name>
<evidence type="ECO:0000256" key="2">
    <source>
        <dbReference type="ARBA" id="ARBA00022692"/>
    </source>
</evidence>
<feature type="transmembrane region" description="Helical" evidence="5">
    <location>
        <begin position="169"/>
        <end position="192"/>
    </location>
</feature>
<reference evidence="6 7" key="1">
    <citation type="journal article" date="2015" name="Genome Biol. Evol.">
        <title>Phylogenomic analyses indicate that early fungi evolved digesting cell walls of algal ancestors of land plants.</title>
        <authorList>
            <person name="Chang Y."/>
            <person name="Wang S."/>
            <person name="Sekimoto S."/>
            <person name="Aerts A.L."/>
            <person name="Choi C."/>
            <person name="Clum A."/>
            <person name="LaButti K.M."/>
            <person name="Lindquist E.A."/>
            <person name="Yee Ngan C."/>
            <person name="Ohm R.A."/>
            <person name="Salamov A.A."/>
            <person name="Grigoriev I.V."/>
            <person name="Spatafora J.W."/>
            <person name="Berbee M.L."/>
        </authorList>
    </citation>
    <scope>NUCLEOTIDE SEQUENCE [LARGE SCALE GENOMIC DNA]</scope>
    <source>
        <strain evidence="6 7">JEL478</strain>
    </source>
</reference>
<evidence type="ECO:0000256" key="3">
    <source>
        <dbReference type="ARBA" id="ARBA00022989"/>
    </source>
</evidence>
<dbReference type="InterPro" id="IPR037185">
    <property type="entry name" value="EmrE-like"/>
</dbReference>
<organism evidence="6 7">
    <name type="scientific">Gonapodya prolifera (strain JEL478)</name>
    <name type="common">Monoblepharis prolifera</name>
    <dbReference type="NCBI Taxonomy" id="1344416"/>
    <lineage>
        <taxon>Eukaryota</taxon>
        <taxon>Fungi</taxon>
        <taxon>Fungi incertae sedis</taxon>
        <taxon>Chytridiomycota</taxon>
        <taxon>Chytridiomycota incertae sedis</taxon>
        <taxon>Monoblepharidomycetes</taxon>
        <taxon>Monoblepharidales</taxon>
        <taxon>Gonapodyaceae</taxon>
        <taxon>Gonapodya</taxon>
    </lineage>
</organism>
<feature type="transmembrane region" description="Helical" evidence="5">
    <location>
        <begin position="74"/>
        <end position="95"/>
    </location>
</feature>
<feature type="transmembrane region" description="Helical" evidence="5">
    <location>
        <begin position="133"/>
        <end position="157"/>
    </location>
</feature>
<sequence>VGLLLAITSSGLVGTSFIITKRGLMSSSAKSPESMGSAADSYLYLQNGLWWAGMVTMVLGEVANFAAYSFAPAVLVTPLGALSVIIGAVLASIFLGERLGTMGLIGCVLCLVGSVVIILHAPEEKAISSVDEILQYAVQPAFLVYVILVVCGTLFLIYRVAPVHGKSNLLVYVTICSLVGSISVMACKGFGIALKLTFAGENQLLDPSTYVFAIVVGVSVVTQMNYFNKALDTFSTNLVTPVYYVMFTTATIVASVILLQGWSP</sequence>
<keyword evidence="3 5" id="KW-1133">Transmembrane helix</keyword>
<proteinExistence type="predicted"/>
<keyword evidence="7" id="KW-1185">Reference proteome</keyword>
<feature type="transmembrane region" description="Helical" evidence="5">
    <location>
        <begin position="242"/>
        <end position="262"/>
    </location>
</feature>